<keyword evidence="5" id="KW-1185">Reference proteome</keyword>
<evidence type="ECO:0000256" key="3">
    <source>
        <dbReference type="SAM" id="MobiDB-lite"/>
    </source>
</evidence>
<dbReference type="AlphaFoldDB" id="A0A9W7AMX8"/>
<comment type="caution">
    <text evidence="4">The sequence shown here is derived from an EMBL/GenBank/DDBJ whole genome shotgun (WGS) entry which is preliminary data.</text>
</comment>
<evidence type="ECO:0000256" key="2">
    <source>
        <dbReference type="ARBA" id="ARBA00022803"/>
    </source>
</evidence>
<feature type="region of interest" description="Disordered" evidence="3">
    <location>
        <begin position="87"/>
        <end position="121"/>
    </location>
</feature>
<dbReference type="EMBL" id="BRXW01000626">
    <property type="protein sequence ID" value="GMH70705.1"/>
    <property type="molecule type" value="Genomic_DNA"/>
</dbReference>
<dbReference type="InterPro" id="IPR019734">
    <property type="entry name" value="TPR_rpt"/>
</dbReference>
<proteinExistence type="predicted"/>
<sequence>MSHVSMFRLVSRGNTQLKHITHNLNLSLIPQQSLRGLTTKASPLAPTITIQKTVPSTHPDASPEDKLKMLQEELVASLKNNNIVTFTTEKPAGNPLHKSDPDEADLDTITSLDSPPSPSTIRAPVEISTEIMSISEKTFPSAHPALARSYNDHAYVLKTSENFETSIEYYIKSLQTYEESIGKLSPSYSAVLRNLSAVYRDAALGLELPSEASGETKKDFNAERDALIQRSREAADDALHWSERWLKKVNKEIEENEDTLYGPEEYTKAYETLADSLTNGSMTYLIQSRTLQTASGSEKLAREKGKVSKAILKESERMCERGIQILIDVEGLEGGIDGVLESEEGSLRFAKACNSMGTILTTKSKYMSSTSKNSQLQIALKYLYKSYQIREFKLHESHDDVIVTLYGIASAYEEMGEVEEARKVQEFILERMGVRIDEDGNVVEVSGK</sequence>
<dbReference type="Pfam" id="PF13181">
    <property type="entry name" value="TPR_8"/>
    <property type="match status" value="1"/>
</dbReference>
<keyword evidence="1" id="KW-0677">Repeat</keyword>
<dbReference type="PANTHER" id="PTHR45641:SF19">
    <property type="entry name" value="NEPHROCYSTIN-3"/>
    <property type="match status" value="1"/>
</dbReference>
<protein>
    <submittedName>
        <fullName evidence="4">Uncharacterized protein</fullName>
    </submittedName>
</protein>
<accession>A0A9W7AMX8</accession>
<evidence type="ECO:0000313" key="4">
    <source>
        <dbReference type="EMBL" id="GMH70705.1"/>
    </source>
</evidence>
<dbReference type="Proteomes" id="UP001165122">
    <property type="component" value="Unassembled WGS sequence"/>
</dbReference>
<keyword evidence="2" id="KW-0802">TPR repeat</keyword>
<organism evidence="4 5">
    <name type="scientific">Triparma laevis f. longispina</name>
    <dbReference type="NCBI Taxonomy" id="1714387"/>
    <lineage>
        <taxon>Eukaryota</taxon>
        <taxon>Sar</taxon>
        <taxon>Stramenopiles</taxon>
        <taxon>Ochrophyta</taxon>
        <taxon>Bolidophyceae</taxon>
        <taxon>Parmales</taxon>
        <taxon>Triparmaceae</taxon>
        <taxon>Triparma</taxon>
    </lineage>
</organism>
<dbReference type="Gene3D" id="1.25.40.10">
    <property type="entry name" value="Tetratricopeptide repeat domain"/>
    <property type="match status" value="2"/>
</dbReference>
<evidence type="ECO:0000256" key="1">
    <source>
        <dbReference type="ARBA" id="ARBA00022737"/>
    </source>
</evidence>
<dbReference type="SUPFAM" id="SSF48452">
    <property type="entry name" value="TPR-like"/>
    <property type="match status" value="1"/>
</dbReference>
<gene>
    <name evidence="4" type="ORF">TrLO_g13251</name>
</gene>
<reference evidence="5" key="1">
    <citation type="journal article" date="2023" name="Commun. Biol.">
        <title>Genome analysis of Parmales, the sister group of diatoms, reveals the evolutionary specialization of diatoms from phago-mixotrophs to photoautotrophs.</title>
        <authorList>
            <person name="Ban H."/>
            <person name="Sato S."/>
            <person name="Yoshikawa S."/>
            <person name="Yamada K."/>
            <person name="Nakamura Y."/>
            <person name="Ichinomiya M."/>
            <person name="Sato N."/>
            <person name="Blanc-Mathieu R."/>
            <person name="Endo H."/>
            <person name="Kuwata A."/>
            <person name="Ogata H."/>
        </authorList>
    </citation>
    <scope>NUCLEOTIDE SEQUENCE [LARGE SCALE GENOMIC DNA]</scope>
    <source>
        <strain evidence="5">NIES 3700</strain>
    </source>
</reference>
<name>A0A9W7AMX8_9STRA</name>
<evidence type="ECO:0000313" key="5">
    <source>
        <dbReference type="Proteomes" id="UP001165122"/>
    </source>
</evidence>
<dbReference type="PANTHER" id="PTHR45641">
    <property type="entry name" value="TETRATRICOPEPTIDE REPEAT PROTEIN (AFU_ORTHOLOGUE AFUA_6G03870)"/>
    <property type="match status" value="1"/>
</dbReference>
<dbReference type="OrthoDB" id="5986190at2759"/>
<dbReference type="InterPro" id="IPR011990">
    <property type="entry name" value="TPR-like_helical_dom_sf"/>
</dbReference>